<dbReference type="PANTHER" id="PTHR28036">
    <property type="entry name" value="DASH COMPLEX SUBUNIT DAD2"/>
    <property type="match status" value="1"/>
</dbReference>
<evidence type="ECO:0000256" key="11">
    <source>
        <dbReference type="ARBA" id="ARBA00022838"/>
    </source>
</evidence>
<keyword evidence="14" id="KW-0131">Cell cycle</keyword>
<dbReference type="PANTHER" id="PTHR28036:SF1">
    <property type="entry name" value="DASH COMPLEX SUBUNIT DAD2"/>
    <property type="match status" value="1"/>
</dbReference>
<evidence type="ECO:0000256" key="14">
    <source>
        <dbReference type="ARBA" id="ARBA00023306"/>
    </source>
</evidence>
<evidence type="ECO:0000256" key="3">
    <source>
        <dbReference type="ARBA" id="ARBA00004629"/>
    </source>
</evidence>
<evidence type="ECO:0000256" key="2">
    <source>
        <dbReference type="ARBA" id="ARBA00004186"/>
    </source>
</evidence>
<accession>A0ABN7VL40</accession>
<keyword evidence="18" id="KW-1185">Reference proteome</keyword>
<feature type="non-terminal residue" evidence="17">
    <location>
        <position position="1"/>
    </location>
</feature>
<sequence length="133" mass="15349">MTTNNLLVPVNNIPTAKQISLQMRLQEKQEEYENLLILKKTSQELVNYFDALTLKFEELNIGCEAVAMVLRNWQTVFRSLLLSEETQSHPQDANNIPTLTNLIELTEVIEILTNKSFGYFTKRFDLVSSKEPN</sequence>
<evidence type="ECO:0000256" key="9">
    <source>
        <dbReference type="ARBA" id="ARBA00022701"/>
    </source>
</evidence>
<comment type="subcellular location">
    <subcellularLocation>
        <location evidence="3">Chromosome</location>
        <location evidence="3">Centromere</location>
        <location evidence="3">Kinetochore</location>
    </subcellularLocation>
    <subcellularLocation>
        <location evidence="2">Cytoplasm</location>
        <location evidence="2">Cytoskeleton</location>
        <location evidence="2">Spindle</location>
    </subcellularLocation>
    <subcellularLocation>
        <location evidence="1">Nucleus</location>
    </subcellularLocation>
</comment>
<evidence type="ECO:0000313" key="17">
    <source>
        <dbReference type="EMBL" id="CAG8783528.1"/>
    </source>
</evidence>
<evidence type="ECO:0000256" key="8">
    <source>
        <dbReference type="ARBA" id="ARBA00022618"/>
    </source>
</evidence>
<protein>
    <recommendedName>
        <fullName evidence="5">DASH complex subunit DAD2</fullName>
    </recommendedName>
    <alternativeName>
        <fullName evidence="16">Outer kinetochore protein DAD2</fullName>
    </alternativeName>
</protein>
<gene>
    <name evidence="17" type="ORF">GMARGA_LOCUS20069</name>
</gene>
<organism evidence="17 18">
    <name type="scientific">Gigaspora margarita</name>
    <dbReference type="NCBI Taxonomy" id="4874"/>
    <lineage>
        <taxon>Eukaryota</taxon>
        <taxon>Fungi</taxon>
        <taxon>Fungi incertae sedis</taxon>
        <taxon>Mucoromycota</taxon>
        <taxon>Glomeromycotina</taxon>
        <taxon>Glomeromycetes</taxon>
        <taxon>Diversisporales</taxon>
        <taxon>Gigasporaceae</taxon>
        <taxon>Gigaspora</taxon>
    </lineage>
</organism>
<comment type="caution">
    <text evidence="17">The sequence shown here is derived from an EMBL/GenBank/DDBJ whole genome shotgun (WGS) entry which is preliminary data.</text>
</comment>
<evidence type="ECO:0000256" key="10">
    <source>
        <dbReference type="ARBA" id="ARBA00022776"/>
    </source>
</evidence>
<evidence type="ECO:0000256" key="13">
    <source>
        <dbReference type="ARBA" id="ARBA00023242"/>
    </source>
</evidence>
<dbReference type="Pfam" id="PF08654">
    <property type="entry name" value="DASH_Dad2"/>
    <property type="match status" value="1"/>
</dbReference>
<dbReference type="InterPro" id="IPR013963">
    <property type="entry name" value="DASH_Dad2"/>
</dbReference>
<proteinExistence type="inferred from homology"/>
<dbReference type="EMBL" id="CAJVQB010017275">
    <property type="protein sequence ID" value="CAG8783528.1"/>
    <property type="molecule type" value="Genomic_DNA"/>
</dbReference>
<keyword evidence="6" id="KW-0158">Chromosome</keyword>
<evidence type="ECO:0000256" key="6">
    <source>
        <dbReference type="ARBA" id="ARBA00022454"/>
    </source>
</evidence>
<keyword evidence="11" id="KW-0995">Kinetochore</keyword>
<evidence type="ECO:0000256" key="12">
    <source>
        <dbReference type="ARBA" id="ARBA00023212"/>
    </source>
</evidence>
<evidence type="ECO:0000256" key="1">
    <source>
        <dbReference type="ARBA" id="ARBA00004123"/>
    </source>
</evidence>
<keyword evidence="9" id="KW-0493">Microtubule</keyword>
<evidence type="ECO:0000256" key="7">
    <source>
        <dbReference type="ARBA" id="ARBA00022490"/>
    </source>
</evidence>
<evidence type="ECO:0000313" key="18">
    <source>
        <dbReference type="Proteomes" id="UP000789901"/>
    </source>
</evidence>
<keyword evidence="8" id="KW-0132">Cell division</keyword>
<evidence type="ECO:0000256" key="16">
    <source>
        <dbReference type="ARBA" id="ARBA00030568"/>
    </source>
</evidence>
<keyword evidence="10" id="KW-0498">Mitosis</keyword>
<evidence type="ECO:0000256" key="4">
    <source>
        <dbReference type="ARBA" id="ARBA00005501"/>
    </source>
</evidence>
<reference evidence="17 18" key="1">
    <citation type="submission" date="2021-06" db="EMBL/GenBank/DDBJ databases">
        <authorList>
            <person name="Kallberg Y."/>
            <person name="Tangrot J."/>
            <person name="Rosling A."/>
        </authorList>
    </citation>
    <scope>NUCLEOTIDE SEQUENCE [LARGE SCALE GENOMIC DNA]</scope>
    <source>
        <strain evidence="17 18">120-4 pot B 10/14</strain>
    </source>
</reference>
<comment type="similarity">
    <text evidence="4">Belongs to the DASH complex DAD2 family.</text>
</comment>
<name>A0ABN7VL40_GIGMA</name>
<keyword evidence="15" id="KW-0137">Centromere</keyword>
<evidence type="ECO:0000256" key="5">
    <source>
        <dbReference type="ARBA" id="ARBA00020260"/>
    </source>
</evidence>
<keyword evidence="7" id="KW-0963">Cytoplasm</keyword>
<dbReference type="Proteomes" id="UP000789901">
    <property type="component" value="Unassembled WGS sequence"/>
</dbReference>
<feature type="non-terminal residue" evidence="17">
    <location>
        <position position="133"/>
    </location>
</feature>
<evidence type="ECO:0000256" key="15">
    <source>
        <dbReference type="ARBA" id="ARBA00023328"/>
    </source>
</evidence>
<keyword evidence="13" id="KW-0539">Nucleus</keyword>
<keyword evidence="12" id="KW-0206">Cytoskeleton</keyword>